<evidence type="ECO:0000256" key="4">
    <source>
        <dbReference type="SAM" id="MobiDB-lite"/>
    </source>
</evidence>
<feature type="repeat" description="WD" evidence="3">
    <location>
        <begin position="1193"/>
        <end position="1225"/>
    </location>
</feature>
<dbReference type="InterPro" id="IPR049052">
    <property type="entry name" value="nSTAND1"/>
</dbReference>
<feature type="repeat" description="WD" evidence="3">
    <location>
        <begin position="1284"/>
        <end position="1325"/>
    </location>
</feature>
<dbReference type="InterPro" id="IPR011047">
    <property type="entry name" value="Quinoprotein_ADH-like_sf"/>
</dbReference>
<feature type="repeat" description="WD" evidence="3">
    <location>
        <begin position="1376"/>
        <end position="1409"/>
    </location>
</feature>
<feature type="repeat" description="WD" evidence="3">
    <location>
        <begin position="967"/>
        <end position="1008"/>
    </location>
</feature>
<dbReference type="Pfam" id="PF20703">
    <property type="entry name" value="nSTAND1"/>
    <property type="match status" value="1"/>
</dbReference>
<evidence type="ECO:0000256" key="1">
    <source>
        <dbReference type="ARBA" id="ARBA00022574"/>
    </source>
</evidence>
<dbReference type="SUPFAM" id="SSF50998">
    <property type="entry name" value="Quinoprotein alcohol dehydrogenase-like"/>
    <property type="match status" value="2"/>
</dbReference>
<organism evidence="7 8">
    <name type="scientific">Streptomyces filipinensis</name>
    <dbReference type="NCBI Taxonomy" id="66887"/>
    <lineage>
        <taxon>Bacteria</taxon>
        <taxon>Bacillati</taxon>
        <taxon>Actinomycetota</taxon>
        <taxon>Actinomycetes</taxon>
        <taxon>Kitasatosporales</taxon>
        <taxon>Streptomycetaceae</taxon>
        <taxon>Streptomyces</taxon>
    </lineage>
</organism>
<dbReference type="PROSITE" id="PS50082">
    <property type="entry name" value="WD_REPEATS_2"/>
    <property type="match status" value="12"/>
</dbReference>
<dbReference type="InterPro" id="IPR020472">
    <property type="entry name" value="WD40_PAC1"/>
</dbReference>
<dbReference type="InterPro" id="IPR015943">
    <property type="entry name" value="WD40/YVTN_repeat-like_dom_sf"/>
</dbReference>
<evidence type="ECO:0000313" key="8">
    <source>
        <dbReference type="Proteomes" id="UP000618795"/>
    </source>
</evidence>
<keyword evidence="8" id="KW-1185">Reference proteome</keyword>
<dbReference type="PROSITE" id="PS50294">
    <property type="entry name" value="WD_REPEATS_REGION"/>
    <property type="match status" value="11"/>
</dbReference>
<dbReference type="Pfam" id="PF00400">
    <property type="entry name" value="WD40"/>
    <property type="match status" value="12"/>
</dbReference>
<feature type="repeat" description="WD" evidence="3">
    <location>
        <begin position="827"/>
        <end position="868"/>
    </location>
</feature>
<feature type="repeat" description="WD" evidence="3">
    <location>
        <begin position="1012"/>
        <end position="1044"/>
    </location>
</feature>
<dbReference type="RefSeq" id="WP_229854194.1">
    <property type="nucleotide sequence ID" value="NZ_BMTD01000007.1"/>
</dbReference>
<proteinExistence type="predicted"/>
<dbReference type="InterPro" id="IPR011045">
    <property type="entry name" value="N2O_reductase_N"/>
</dbReference>
<feature type="region of interest" description="Disordered" evidence="4">
    <location>
        <begin position="1"/>
        <end position="35"/>
    </location>
</feature>
<dbReference type="InterPro" id="IPR027417">
    <property type="entry name" value="P-loop_NTPase"/>
</dbReference>
<evidence type="ECO:0000256" key="2">
    <source>
        <dbReference type="ARBA" id="ARBA00022737"/>
    </source>
</evidence>
<evidence type="ECO:0000259" key="6">
    <source>
        <dbReference type="Pfam" id="PF20703"/>
    </source>
</evidence>
<dbReference type="PANTHER" id="PTHR22847">
    <property type="entry name" value="WD40 REPEAT PROTEIN"/>
    <property type="match status" value="1"/>
</dbReference>
<dbReference type="EMBL" id="BMTD01000007">
    <property type="protein sequence ID" value="GGU98183.1"/>
    <property type="molecule type" value="Genomic_DNA"/>
</dbReference>
<feature type="repeat" description="WD" evidence="3">
    <location>
        <begin position="928"/>
        <end position="953"/>
    </location>
</feature>
<feature type="repeat" description="WD" evidence="3">
    <location>
        <begin position="1101"/>
        <end position="1133"/>
    </location>
</feature>
<keyword evidence="1 3" id="KW-0853">WD repeat</keyword>
<dbReference type="InterPro" id="IPR001680">
    <property type="entry name" value="WD40_rpt"/>
</dbReference>
<feature type="repeat" description="WD" evidence="3">
    <location>
        <begin position="1422"/>
        <end position="1452"/>
    </location>
</feature>
<accession>A0A918IDC0</accession>
<feature type="repeat" description="WD" evidence="3">
    <location>
        <begin position="1147"/>
        <end position="1180"/>
    </location>
</feature>
<reference evidence="7" key="1">
    <citation type="journal article" date="2014" name="Int. J. Syst. Evol. Microbiol.">
        <title>Complete genome sequence of Corynebacterium casei LMG S-19264T (=DSM 44701T), isolated from a smear-ripened cheese.</title>
        <authorList>
            <consortium name="US DOE Joint Genome Institute (JGI-PGF)"/>
            <person name="Walter F."/>
            <person name="Albersmeier A."/>
            <person name="Kalinowski J."/>
            <person name="Ruckert C."/>
        </authorList>
    </citation>
    <scope>NUCLEOTIDE SEQUENCE</scope>
    <source>
        <strain evidence="7">JCM 4369</strain>
    </source>
</reference>
<name>A0A918IDC0_9ACTN</name>
<dbReference type="PRINTS" id="PR00320">
    <property type="entry name" value="GPROTEINBRPT"/>
</dbReference>
<dbReference type="Gene3D" id="3.40.50.1460">
    <property type="match status" value="1"/>
</dbReference>
<dbReference type="PROSITE" id="PS00678">
    <property type="entry name" value="WD_REPEATS_1"/>
    <property type="match status" value="4"/>
</dbReference>
<evidence type="ECO:0008006" key="9">
    <source>
        <dbReference type="Google" id="ProtNLM"/>
    </source>
</evidence>
<sequence>MTQAEPPGAHPVTGLGSPGSRTLLIGTGRHRPGSRLPDVPAVSATLHELGRTLVDTCGLRPENLLPPVLDPRDPIEFGNAVVAAARQAEDVLLLYYVGHGLVSPGNELYLATAATDDLAEGLAFKALPYQAVRDAFSNCRARSIVVVLDCCFAGRAHGSFGTAATDAFALASLSGTYVLASASRDEQALALPDEPYTAFTGELLRFLREGDPGGPPGLTLEGAYRHLRRVLPLRQLPAPERHLSGRAGDLVLAVNPAAAPRHTPPPSEVPPGRPDEQVCPYPGLDPFTADDARFFFGRAQVTAELLTSLADWSQGDGPVALVGLSGAGKSSLLRAGLLPAVKRGELPLPGAGTWPQFILTPGEHPLHGLAGRLAGPTGHTKAELIAELRADPARSAGLIRRALHRRHGGRDVPGGRLLLVVDQFEEVFTACQDQQERRSFISAICAAATSDDAGADAPALVVLGIRADFYASCLAHPELVDVLKHRQFPIEPMTPEQLREAIEKPAEVAGLELETGLADTLLRDLRADREFAGGTLPLLAYALWLTWGCREGSTLTLAGYGATGGIWDAITQQADLTYDALTPDARRAAKLMLLRMVRISESTEDTRRRLDLTDLLGQRPPDEAAAIAAARDALAGARLITVDGDSAQIAHEALLRAWDRLRGWIDTSRAGLLVQQRLLDAAESWARDGRDPSGLYRGSQLELARGQFGDTGDPDGQLGELAAEFFAASVRADRRRRRIRTGTVVTLTLLLVASLLATGFAVQGRREAQRQQRSAVAEALVRDADSARSNDPRLALQLGIAADRLDHTPATTANLLSSLFTPYARTLTGHSAAVVGAAFAPGGRTLATASEDGTVILWDTSVPQHAKELGRPLRGPDYGVFTVAFSPDGRVLAAGGGDRTGHAVQLWDVSSPGRPRRLGEPLTGPGNVHTLDFTPDGRTLAAGAADGKVWLWDTGDPGHIHPVGPPLTAQNSDVASMAVRPDGHVLVTGSLDNTATLWDITDRAHPRRLKNPVSHAGGVSALGFTPDGRTLVVGGGDGKVDLWNAGDPSRPAWVGQIPAGDAPVKALLVFRHQIDVALADHYTTVWEISKPAAPRMTASSITGASNWTGAVAFAPHGTLLATGSADNTVILWQSEADNGSVPLLSRVGGDPSGVQTMALRPDGRAAATGAGNGKVTLWDLADPRHPSGVTPKTDRHAGRVFGTAFSPDGRILASGSLDRTVILWDAGDLHHLRKIGQFRADDGGVDALAFSPVGHTLATAGGDAAITLWDTSDPSRPRPIGRPLTGHRSGVDAVAFSPDGHTLATGSWDGTARLWNIDDLERPHPLGAPLAGHTNWVSSVAFSPDGHTLATGSLDSSVILWDTTDRAHPHHLGPPLVRHSSWVLGLAFGPDGHTLVSGSADRTSILWDVTDPLHPYDLGVVGSHHTDSVTSVAISADNKTLLTASADGTVNLNSLAKLNDARTHARDLACSRAGGGLLAGQWARYIRDLKYQQTC</sequence>
<dbReference type="Gene3D" id="2.130.10.10">
    <property type="entry name" value="YVTN repeat-like/Quinoprotein amine dehydrogenase"/>
    <property type="match status" value="6"/>
</dbReference>
<dbReference type="Pfam" id="PF00656">
    <property type="entry name" value="Peptidase_C14"/>
    <property type="match status" value="1"/>
</dbReference>
<dbReference type="InterPro" id="IPR011600">
    <property type="entry name" value="Pept_C14_caspase"/>
</dbReference>
<dbReference type="SUPFAM" id="SSF63825">
    <property type="entry name" value="YWTD domain"/>
    <property type="match status" value="1"/>
</dbReference>
<evidence type="ECO:0000313" key="7">
    <source>
        <dbReference type="EMBL" id="GGU98183.1"/>
    </source>
</evidence>
<dbReference type="SUPFAM" id="SSF50974">
    <property type="entry name" value="Nitrous oxide reductase, N-terminal domain"/>
    <property type="match status" value="1"/>
</dbReference>
<feature type="domain" description="Peptidase C14 caspase" evidence="5">
    <location>
        <begin position="83"/>
        <end position="242"/>
    </location>
</feature>
<reference evidence="7" key="2">
    <citation type="submission" date="2020-09" db="EMBL/GenBank/DDBJ databases">
        <authorList>
            <person name="Sun Q."/>
            <person name="Ohkuma M."/>
        </authorList>
    </citation>
    <scope>NUCLEOTIDE SEQUENCE</scope>
    <source>
        <strain evidence="7">JCM 4369</strain>
    </source>
</reference>
<dbReference type="Proteomes" id="UP000618795">
    <property type="component" value="Unassembled WGS sequence"/>
</dbReference>
<evidence type="ECO:0000259" key="5">
    <source>
        <dbReference type="Pfam" id="PF00656"/>
    </source>
</evidence>
<feature type="repeat" description="WD" evidence="3">
    <location>
        <begin position="1330"/>
        <end position="1362"/>
    </location>
</feature>
<dbReference type="NCBIfam" id="NF047832">
    <property type="entry name" value="caspase_w_EACC1"/>
    <property type="match status" value="1"/>
</dbReference>
<dbReference type="InterPro" id="IPR019775">
    <property type="entry name" value="WD40_repeat_CS"/>
</dbReference>
<comment type="caution">
    <text evidence="7">The sequence shown here is derived from an EMBL/GenBank/DDBJ whole genome shotgun (WGS) entry which is preliminary data.</text>
</comment>
<evidence type="ECO:0000256" key="3">
    <source>
        <dbReference type="PROSITE-ProRule" id="PRU00221"/>
    </source>
</evidence>
<feature type="repeat" description="WD" evidence="3">
    <location>
        <begin position="1238"/>
        <end position="1279"/>
    </location>
</feature>
<dbReference type="PANTHER" id="PTHR22847:SF637">
    <property type="entry name" value="WD REPEAT DOMAIN 5B"/>
    <property type="match status" value="1"/>
</dbReference>
<dbReference type="CDD" id="cd00200">
    <property type="entry name" value="WD40"/>
    <property type="match status" value="2"/>
</dbReference>
<protein>
    <recommendedName>
        <fullName evidence="9">Peptidase C14 caspase domain-containing protein</fullName>
    </recommendedName>
</protein>
<dbReference type="SUPFAM" id="SSF52540">
    <property type="entry name" value="P-loop containing nucleoside triphosphate hydrolases"/>
    <property type="match status" value="1"/>
</dbReference>
<feature type="domain" description="Novel STAND NTPase 1" evidence="6">
    <location>
        <begin position="280"/>
        <end position="692"/>
    </location>
</feature>
<dbReference type="GO" id="GO:0006508">
    <property type="term" value="P:proteolysis"/>
    <property type="evidence" value="ECO:0007669"/>
    <property type="project" value="InterPro"/>
</dbReference>
<dbReference type="SMART" id="SM00320">
    <property type="entry name" value="WD40"/>
    <property type="match status" value="13"/>
</dbReference>
<gene>
    <name evidence="7" type="ORF">GCM10010260_37950</name>
</gene>
<keyword evidence="2" id="KW-0677">Repeat</keyword>
<dbReference type="GO" id="GO:0004197">
    <property type="term" value="F:cysteine-type endopeptidase activity"/>
    <property type="evidence" value="ECO:0007669"/>
    <property type="project" value="InterPro"/>
</dbReference>